<comment type="caution">
    <text evidence="3">The sequence shown here is derived from an EMBL/GenBank/DDBJ whole genome shotgun (WGS) entry which is preliminary data.</text>
</comment>
<evidence type="ECO:0000259" key="2">
    <source>
        <dbReference type="SMART" id="SM01008"/>
    </source>
</evidence>
<organism evidence="3 4">
    <name type="scientific">Saccharopolyspora elongata</name>
    <dbReference type="NCBI Taxonomy" id="2530387"/>
    <lineage>
        <taxon>Bacteria</taxon>
        <taxon>Bacillati</taxon>
        <taxon>Actinomycetota</taxon>
        <taxon>Actinomycetes</taxon>
        <taxon>Pseudonocardiales</taxon>
        <taxon>Pseudonocardiaceae</taxon>
        <taxon>Saccharopolyspora</taxon>
    </lineage>
</organism>
<sequence length="723" mass="76321">MTTTATPTSYIGQALSRVDGRAKVTGEATYAAEFDPGPRTAHGVIVGSAIAKGRITEIDTTAAGSAPGVIAVLTHLNAPELPYQQHKSLVDAQDGERIHVLQDDRVVHLGQAIALVVADTFENATHAAALVHASYAEEPAATSFEDAAARALPPGPGNAKSGQPGDTRRGDPDGALQTAAVTIDAEYVVAREDHNPIELHATTAAWDAGTLTVWDKTQWVSNTRAELAATFGIPPENVRVISPFVGGAFGSALRVWPHTTLAAMAALHTDRPVKVVLTRRQMFPLTGYRPHTEQRVVLGADRGGHLVAIRHEGTAETSTYEQYAENLLGPTRFLYGCPNVATRYRLAELNVNTPCAMRAPGEISGIFALESAMDELAEALGIDPVELRLRNDADRDLDRDLPFSSRSLRECLTVAGQRFGWDDRDPRIGSMRDEQGRLIGFGCSSATYPVYNFPASARAIVHPDGTAVVSSATSDMGPGTYTSMTQVAAETLGLPIEQVRFELGDANLPEAPPHGGSATMGGVGSAVHAACAAARGQALEQAGETSSHADLTEVMSRLGHSVEAGGDYRPGEDTARYSMHEYGAVFAEVAVDPDLGLVRVPRVVAAFGGGRIVNPKTAHSQAIGGMVLGIGMALLEHTAVDPRDGHVINATLADYLVPVNADIGELDPVFIDEDDPHVNPLGVKGIAEIAAIGAAPAITNAIHHATGLRMRTLPITPEMLLRP</sequence>
<feature type="region of interest" description="Disordered" evidence="1">
    <location>
        <begin position="149"/>
        <end position="174"/>
    </location>
</feature>
<dbReference type="Pfam" id="PF01315">
    <property type="entry name" value="Ald_Xan_dh_C"/>
    <property type="match status" value="1"/>
</dbReference>
<dbReference type="PANTHER" id="PTHR11908:SF153">
    <property type="entry name" value="DEHYDROGENASE"/>
    <property type="match status" value="1"/>
</dbReference>
<dbReference type="InterPro" id="IPR036856">
    <property type="entry name" value="Ald_Oxase/Xan_DH_a/b_sf"/>
</dbReference>
<protein>
    <submittedName>
        <fullName evidence="3">Xanthine dehydrogenase family protein molybdopterin-binding subunit</fullName>
    </submittedName>
</protein>
<reference evidence="3 4" key="1">
    <citation type="submission" date="2019-03" db="EMBL/GenBank/DDBJ databases">
        <title>Draft genome sequences of novel Actinobacteria.</title>
        <authorList>
            <person name="Sahin N."/>
            <person name="Ay H."/>
            <person name="Saygin H."/>
        </authorList>
    </citation>
    <scope>NUCLEOTIDE SEQUENCE [LARGE SCALE GENOMIC DNA]</scope>
    <source>
        <strain evidence="3 4">7K502</strain>
    </source>
</reference>
<dbReference type="InterPro" id="IPR000674">
    <property type="entry name" value="Ald_Oxase/Xan_DH_a/b"/>
</dbReference>
<evidence type="ECO:0000256" key="1">
    <source>
        <dbReference type="SAM" id="MobiDB-lite"/>
    </source>
</evidence>
<evidence type="ECO:0000313" key="3">
    <source>
        <dbReference type="EMBL" id="TDD42947.1"/>
    </source>
</evidence>
<keyword evidence="4" id="KW-1185">Reference proteome</keyword>
<dbReference type="InterPro" id="IPR046867">
    <property type="entry name" value="AldOxase/xan_DH_MoCoBD2"/>
</dbReference>
<dbReference type="Gene3D" id="3.90.1170.50">
    <property type="entry name" value="Aldehyde oxidase/xanthine dehydrogenase, a/b hammerhead"/>
    <property type="match status" value="1"/>
</dbReference>
<dbReference type="InterPro" id="IPR008274">
    <property type="entry name" value="AldOxase/xan_DH_MoCoBD1"/>
</dbReference>
<dbReference type="Proteomes" id="UP000294947">
    <property type="component" value="Unassembled WGS sequence"/>
</dbReference>
<dbReference type="SMART" id="SM01008">
    <property type="entry name" value="Ald_Xan_dh_C"/>
    <property type="match status" value="1"/>
</dbReference>
<dbReference type="GO" id="GO:0005506">
    <property type="term" value="F:iron ion binding"/>
    <property type="evidence" value="ECO:0007669"/>
    <property type="project" value="InterPro"/>
</dbReference>
<dbReference type="PANTHER" id="PTHR11908">
    <property type="entry name" value="XANTHINE DEHYDROGENASE"/>
    <property type="match status" value="1"/>
</dbReference>
<dbReference type="InterPro" id="IPR016208">
    <property type="entry name" value="Ald_Oxase/xanthine_DH-like"/>
</dbReference>
<dbReference type="SUPFAM" id="SSF56003">
    <property type="entry name" value="Molybdenum cofactor-binding domain"/>
    <property type="match status" value="1"/>
</dbReference>
<dbReference type="AlphaFoldDB" id="A0A4V2YKJ4"/>
<accession>A0A4V2YKJ4</accession>
<dbReference type="Gene3D" id="3.30.365.10">
    <property type="entry name" value="Aldehyde oxidase/xanthine dehydrogenase, molybdopterin binding domain"/>
    <property type="match status" value="4"/>
</dbReference>
<dbReference type="EMBL" id="SMKW01000043">
    <property type="protein sequence ID" value="TDD42947.1"/>
    <property type="molecule type" value="Genomic_DNA"/>
</dbReference>
<dbReference type="RefSeq" id="WP_132490225.1">
    <property type="nucleotide sequence ID" value="NZ_SMKW01000043.1"/>
</dbReference>
<feature type="domain" description="Aldehyde oxidase/xanthine dehydrogenase a/b hammerhead" evidence="2">
    <location>
        <begin position="25"/>
        <end position="139"/>
    </location>
</feature>
<dbReference type="SUPFAM" id="SSF54665">
    <property type="entry name" value="CO dehydrogenase molybdoprotein N-domain-like"/>
    <property type="match status" value="1"/>
</dbReference>
<dbReference type="GO" id="GO:0016491">
    <property type="term" value="F:oxidoreductase activity"/>
    <property type="evidence" value="ECO:0007669"/>
    <property type="project" value="InterPro"/>
</dbReference>
<dbReference type="OrthoDB" id="135295at2"/>
<gene>
    <name evidence="3" type="ORF">E1288_28215</name>
</gene>
<name>A0A4V2YKJ4_9PSEU</name>
<dbReference type="Pfam" id="PF20256">
    <property type="entry name" value="MoCoBD_2"/>
    <property type="match status" value="1"/>
</dbReference>
<proteinExistence type="predicted"/>
<dbReference type="InterPro" id="IPR037165">
    <property type="entry name" value="AldOxase/xan_DH_Mopterin-bd_sf"/>
</dbReference>
<evidence type="ECO:0000313" key="4">
    <source>
        <dbReference type="Proteomes" id="UP000294947"/>
    </source>
</evidence>
<dbReference type="Pfam" id="PF02738">
    <property type="entry name" value="MoCoBD_1"/>
    <property type="match status" value="1"/>
</dbReference>